<name>A0A507DD29_9FUNG</name>
<protein>
    <submittedName>
        <fullName evidence="2">Uncharacterized protein</fullName>
    </submittedName>
</protein>
<sequence length="202" mass="23095">MSLRYDELRREGLFASYAPMQLMVQDAPDNLCRLLIIPRGGSHGRQHELPRRSLPSPASNLTVPPNQHARVRRRKHVREADQGWTPAPPDKLFPSTQQNRKGRIPSIISQTQTHLPLDTASSRDLNPLIAPRLMPYFDGLMLLNENLGNLLNATGWTRQLLDHWLSLARAARIATLNIRSRDDIRHPRAEKQEHSDTPQPHF</sequence>
<gene>
    <name evidence="3" type="ORF">SeLEV6574_g00803</name>
    <name evidence="2" type="ORF">SeMB42_g02607</name>
</gene>
<dbReference type="VEuPathDB" id="FungiDB:SeMB42_g02607"/>
<evidence type="ECO:0000313" key="4">
    <source>
        <dbReference type="Proteomes" id="UP000317494"/>
    </source>
</evidence>
<feature type="compositionally biased region" description="Polar residues" evidence="1">
    <location>
        <begin position="56"/>
        <end position="65"/>
    </location>
</feature>
<accession>A0A507DD29</accession>
<dbReference type="EMBL" id="QEAM01000015">
    <property type="protein sequence ID" value="TPX50629.1"/>
    <property type="molecule type" value="Genomic_DNA"/>
</dbReference>
<evidence type="ECO:0000313" key="2">
    <source>
        <dbReference type="EMBL" id="TPX49473.1"/>
    </source>
</evidence>
<keyword evidence="4" id="KW-1185">Reference proteome</keyword>
<evidence type="ECO:0000313" key="5">
    <source>
        <dbReference type="Proteomes" id="UP000320475"/>
    </source>
</evidence>
<reference evidence="4 5" key="1">
    <citation type="journal article" date="2019" name="Sci. Rep.">
        <title>Comparative genomics of chytrid fungi reveal insights into the obligate biotrophic and pathogenic lifestyle of Synchytrium endobioticum.</title>
        <authorList>
            <person name="van de Vossenberg B.T.L.H."/>
            <person name="Warris S."/>
            <person name="Nguyen H.D.T."/>
            <person name="van Gent-Pelzer M.P.E."/>
            <person name="Joly D.L."/>
            <person name="van de Geest H.C."/>
            <person name="Bonants P.J.M."/>
            <person name="Smith D.S."/>
            <person name="Levesque C.A."/>
            <person name="van der Lee T.A.J."/>
        </authorList>
    </citation>
    <scope>NUCLEOTIDE SEQUENCE [LARGE SCALE GENOMIC DNA]</scope>
    <source>
        <strain evidence="3 5">LEV6574</strain>
        <strain evidence="2 4">MB42</strain>
    </source>
</reference>
<dbReference type="AlphaFoldDB" id="A0A507DD29"/>
<evidence type="ECO:0000256" key="1">
    <source>
        <dbReference type="SAM" id="MobiDB-lite"/>
    </source>
</evidence>
<organism evidence="2 4">
    <name type="scientific">Synchytrium endobioticum</name>
    <dbReference type="NCBI Taxonomy" id="286115"/>
    <lineage>
        <taxon>Eukaryota</taxon>
        <taxon>Fungi</taxon>
        <taxon>Fungi incertae sedis</taxon>
        <taxon>Chytridiomycota</taxon>
        <taxon>Chytridiomycota incertae sedis</taxon>
        <taxon>Chytridiomycetes</taxon>
        <taxon>Synchytriales</taxon>
        <taxon>Synchytriaceae</taxon>
        <taxon>Synchytrium</taxon>
    </lineage>
</organism>
<dbReference type="Proteomes" id="UP000317494">
    <property type="component" value="Unassembled WGS sequence"/>
</dbReference>
<comment type="caution">
    <text evidence="2">The sequence shown here is derived from an EMBL/GenBank/DDBJ whole genome shotgun (WGS) entry which is preliminary data.</text>
</comment>
<dbReference type="EMBL" id="QEAN01000082">
    <property type="protein sequence ID" value="TPX49473.1"/>
    <property type="molecule type" value="Genomic_DNA"/>
</dbReference>
<evidence type="ECO:0000313" key="3">
    <source>
        <dbReference type="EMBL" id="TPX50629.1"/>
    </source>
</evidence>
<proteinExistence type="predicted"/>
<feature type="region of interest" description="Disordered" evidence="1">
    <location>
        <begin position="79"/>
        <end position="98"/>
    </location>
</feature>
<dbReference type="Proteomes" id="UP000320475">
    <property type="component" value="Unassembled WGS sequence"/>
</dbReference>
<feature type="region of interest" description="Disordered" evidence="1">
    <location>
        <begin position="42"/>
        <end position="73"/>
    </location>
</feature>